<dbReference type="HOGENOM" id="CLU_874842_0_0_1"/>
<evidence type="ECO:0000313" key="2">
    <source>
        <dbReference type="Proteomes" id="UP000054279"/>
    </source>
</evidence>
<organism evidence="1 2">
    <name type="scientific">Sphaerobolus stellatus (strain SS14)</name>
    <dbReference type="NCBI Taxonomy" id="990650"/>
    <lineage>
        <taxon>Eukaryota</taxon>
        <taxon>Fungi</taxon>
        <taxon>Dikarya</taxon>
        <taxon>Basidiomycota</taxon>
        <taxon>Agaricomycotina</taxon>
        <taxon>Agaricomycetes</taxon>
        <taxon>Phallomycetidae</taxon>
        <taxon>Geastrales</taxon>
        <taxon>Sphaerobolaceae</taxon>
        <taxon>Sphaerobolus</taxon>
    </lineage>
</organism>
<gene>
    <name evidence="1" type="ORF">M422DRAFT_275887</name>
</gene>
<reference evidence="1 2" key="1">
    <citation type="submission" date="2014-06" db="EMBL/GenBank/DDBJ databases">
        <title>Evolutionary Origins and Diversification of the Mycorrhizal Mutualists.</title>
        <authorList>
            <consortium name="DOE Joint Genome Institute"/>
            <consortium name="Mycorrhizal Genomics Consortium"/>
            <person name="Kohler A."/>
            <person name="Kuo A."/>
            <person name="Nagy L.G."/>
            <person name="Floudas D."/>
            <person name="Copeland A."/>
            <person name="Barry K.W."/>
            <person name="Cichocki N."/>
            <person name="Veneault-Fourrey C."/>
            <person name="LaButti K."/>
            <person name="Lindquist E.A."/>
            <person name="Lipzen A."/>
            <person name="Lundell T."/>
            <person name="Morin E."/>
            <person name="Murat C."/>
            <person name="Riley R."/>
            <person name="Ohm R."/>
            <person name="Sun H."/>
            <person name="Tunlid A."/>
            <person name="Henrissat B."/>
            <person name="Grigoriev I.V."/>
            <person name="Hibbett D.S."/>
            <person name="Martin F."/>
        </authorList>
    </citation>
    <scope>NUCLEOTIDE SEQUENCE [LARGE SCALE GENOMIC DNA]</scope>
    <source>
        <strain evidence="1 2">SS14</strain>
    </source>
</reference>
<sequence length="319" mass="36006">MVSFSDIHVDAQASLFIESEDTDSISSHDSAFYGPFDIQTASEDEGAANGSHMLFVANFAPNDNDLFGDVASDTYSFESDEQDEAESVDSIISQPNVASISINTGSEAETTDSDEVDELDATDNEEYSDAVLKAYKKLLLPLEVQRFNNKNPTMIDFMQVLGCNAFRKQCKIDWRRLPFDHHGVICPSKRKIGSLITALCWSNVGQPYTIILKMKFLKSHVNQIGHYPDRRYNHCKLIFIAKITLKLDDSFNVDFSLYWREACGVGSLANTRTLAVMRHNLMAPDVFSSLIASQIQLVREHMTSNWTKYWGMTTWYDIS</sequence>
<name>A0A0C9TNQ2_SPHS4</name>
<accession>A0A0C9TNQ2</accession>
<protein>
    <submittedName>
        <fullName evidence="1">Uncharacterized protein</fullName>
    </submittedName>
</protein>
<proteinExistence type="predicted"/>
<dbReference type="Proteomes" id="UP000054279">
    <property type="component" value="Unassembled WGS sequence"/>
</dbReference>
<dbReference type="AlphaFoldDB" id="A0A0C9TNQ2"/>
<evidence type="ECO:0000313" key="1">
    <source>
        <dbReference type="EMBL" id="KIJ23514.1"/>
    </source>
</evidence>
<dbReference type="EMBL" id="KN837650">
    <property type="protein sequence ID" value="KIJ23514.1"/>
    <property type="molecule type" value="Genomic_DNA"/>
</dbReference>
<keyword evidence="2" id="KW-1185">Reference proteome</keyword>